<feature type="compositionally biased region" description="Low complexity" evidence="1">
    <location>
        <begin position="287"/>
        <end position="306"/>
    </location>
</feature>
<dbReference type="AlphaFoldDB" id="A0A1G9A7A2"/>
<keyword evidence="2" id="KW-0812">Transmembrane</keyword>
<accession>A0A1G9A7A2</accession>
<organism evidence="4 5">
    <name type="scientific">Methanoculleus thermophilus</name>
    <dbReference type="NCBI Taxonomy" id="2200"/>
    <lineage>
        <taxon>Archaea</taxon>
        <taxon>Methanobacteriati</taxon>
        <taxon>Methanobacteriota</taxon>
        <taxon>Stenosarchaea group</taxon>
        <taxon>Methanomicrobia</taxon>
        <taxon>Methanomicrobiales</taxon>
        <taxon>Methanomicrobiaceae</taxon>
        <taxon>Methanoculleus</taxon>
    </lineage>
</organism>
<evidence type="ECO:0000313" key="5">
    <source>
        <dbReference type="Proteomes" id="UP000326500"/>
    </source>
</evidence>
<reference evidence="4 5" key="1">
    <citation type="submission" date="2016-10" db="EMBL/GenBank/DDBJ databases">
        <authorList>
            <person name="Varghese N."/>
            <person name="Submissions S."/>
        </authorList>
    </citation>
    <scope>NUCLEOTIDE SEQUENCE [LARGE SCALE GENOMIC DNA]</scope>
    <source>
        <strain evidence="4 5">DSM 2373</strain>
    </source>
</reference>
<dbReference type="STRING" id="2200.GCA_001571405_01736"/>
<sequence>MTPERNPGRAIIILLALCLLALCAGPAGARGPTISDIQPYDTIFVYEEGLNLTQLRDPTTKSPITALQKYQDDNPDRGVTRSIPVADDTNFDVQEFLVRGDYGPYYAFNPTDGNTALVFIREPEIFLDVVLANPNHNEPLAGLTVSPNTRIAFRVVSPDVGAFYRTDNLYPATIDLVLTTPGGAETTRIGGLNFAGLNVSSTRFYTDDPGMPGAIRIGDLGAPGTYSVRAVWSTPAGFEANAPDSEPVTFTVANRVGVDTTPTPAPTVTPTPTPTATPTPTTPPTTAPTATETATPPAPTGTETTVPATTTPTEAPLPVGLAVVALGLAVLLVGRRR</sequence>
<dbReference type="Proteomes" id="UP000326500">
    <property type="component" value="Unassembled WGS sequence"/>
</dbReference>
<proteinExistence type="predicted"/>
<feature type="transmembrane region" description="Helical" evidence="2">
    <location>
        <begin position="315"/>
        <end position="334"/>
    </location>
</feature>
<feature type="domain" description="DUF3821" evidence="3">
    <location>
        <begin position="41"/>
        <end position="230"/>
    </location>
</feature>
<dbReference type="EMBL" id="FNFT01000005">
    <property type="protein sequence ID" value="SDK22330.1"/>
    <property type="molecule type" value="Genomic_DNA"/>
</dbReference>
<keyword evidence="2" id="KW-1133">Transmembrane helix</keyword>
<name>A0A1G9A7A2_9EURY</name>
<evidence type="ECO:0000256" key="2">
    <source>
        <dbReference type="SAM" id="Phobius"/>
    </source>
</evidence>
<keyword evidence="5" id="KW-1185">Reference proteome</keyword>
<dbReference type="InterPro" id="IPR024277">
    <property type="entry name" value="DUF3821"/>
</dbReference>
<gene>
    <name evidence="4" type="ORF">SAMN04488571_105167</name>
</gene>
<dbReference type="OrthoDB" id="107518at2157"/>
<evidence type="ECO:0000259" key="3">
    <source>
        <dbReference type="Pfam" id="PF12863"/>
    </source>
</evidence>
<protein>
    <recommendedName>
        <fullName evidence="3">DUF3821 domain-containing protein</fullName>
    </recommendedName>
</protein>
<feature type="region of interest" description="Disordered" evidence="1">
    <location>
        <begin position="258"/>
        <end position="306"/>
    </location>
</feature>
<keyword evidence="2" id="KW-0472">Membrane</keyword>
<evidence type="ECO:0000256" key="1">
    <source>
        <dbReference type="SAM" id="MobiDB-lite"/>
    </source>
</evidence>
<dbReference type="RefSeq" id="WP_066958033.1">
    <property type="nucleotide sequence ID" value="NZ_BCNX01000008.1"/>
</dbReference>
<evidence type="ECO:0000313" key="4">
    <source>
        <dbReference type="EMBL" id="SDK22330.1"/>
    </source>
</evidence>
<feature type="compositionally biased region" description="Pro residues" evidence="1">
    <location>
        <begin position="263"/>
        <end position="286"/>
    </location>
</feature>
<dbReference type="Pfam" id="PF12863">
    <property type="entry name" value="DUF3821"/>
    <property type="match status" value="1"/>
</dbReference>